<dbReference type="AlphaFoldDB" id="A0A0V0S7M2"/>
<keyword evidence="3" id="KW-0238">DNA-binding</keyword>
<dbReference type="Gene3D" id="2.40.50.140">
    <property type="entry name" value="Nucleic acid-binding proteins"/>
    <property type="match status" value="3"/>
</dbReference>
<keyword evidence="2" id="KW-0227">DNA damage</keyword>
<dbReference type="InterPro" id="IPR015187">
    <property type="entry name" value="BRCA2_OB_1"/>
</dbReference>
<dbReference type="InterPro" id="IPR015205">
    <property type="entry name" value="Tower_dom"/>
</dbReference>
<dbReference type="GO" id="GO:0000724">
    <property type="term" value="P:double-strand break repair via homologous recombination"/>
    <property type="evidence" value="ECO:0007669"/>
    <property type="project" value="InterPro"/>
</dbReference>
<feature type="compositionally biased region" description="Low complexity" evidence="6">
    <location>
        <begin position="481"/>
        <end position="490"/>
    </location>
</feature>
<keyword evidence="1" id="KW-0677">Repeat</keyword>
<dbReference type="Pfam" id="PF09103">
    <property type="entry name" value="BRCA-2_OB1"/>
    <property type="match status" value="1"/>
</dbReference>
<comment type="caution">
    <text evidence="8">The sequence shown here is derived from an EMBL/GenBank/DDBJ whole genome shotgun (WGS) entry which is preliminary data.</text>
</comment>
<evidence type="ECO:0000313" key="8">
    <source>
        <dbReference type="EMBL" id="KRX22724.1"/>
    </source>
</evidence>
<dbReference type="STRING" id="6336.A0A0V0S7M2"/>
<dbReference type="Gene3D" id="6.10.70.10">
    <property type="match status" value="1"/>
</dbReference>
<evidence type="ECO:0000259" key="7">
    <source>
        <dbReference type="SMART" id="SM01341"/>
    </source>
</evidence>
<dbReference type="PROSITE" id="PS50138">
    <property type="entry name" value="BRCA2_REPEAT"/>
    <property type="match status" value="3"/>
</dbReference>
<evidence type="ECO:0000313" key="9">
    <source>
        <dbReference type="Proteomes" id="UP000054630"/>
    </source>
</evidence>
<dbReference type="Pfam" id="PF09104">
    <property type="entry name" value="BRCA-2_OB3"/>
    <property type="match status" value="1"/>
</dbReference>
<feature type="region of interest" description="Disordered" evidence="6">
    <location>
        <begin position="481"/>
        <end position="505"/>
    </location>
</feature>
<feature type="compositionally biased region" description="Low complexity" evidence="6">
    <location>
        <begin position="1216"/>
        <end position="1228"/>
    </location>
</feature>
<dbReference type="SUPFAM" id="SSF81872">
    <property type="entry name" value="BRCA2 helical domain"/>
    <property type="match status" value="1"/>
</dbReference>
<dbReference type="InterPro" id="IPR036315">
    <property type="entry name" value="BRCA2_hlx_sf"/>
</dbReference>
<dbReference type="PANTHER" id="PTHR11289:SF0">
    <property type="entry name" value="BREAST CANCER TYPE 2 SUSCEPTIBILITY PROTEIN"/>
    <property type="match status" value="1"/>
</dbReference>
<evidence type="ECO:0000256" key="2">
    <source>
        <dbReference type="ARBA" id="ARBA00022763"/>
    </source>
</evidence>
<protein>
    <submittedName>
        <fullName evidence="8">Breast cancer type 2 susceptibility-like protein</fullName>
    </submittedName>
</protein>
<evidence type="ECO:0000256" key="5">
    <source>
        <dbReference type="ARBA" id="ARBA00023204"/>
    </source>
</evidence>
<dbReference type="InterPro" id="IPR015188">
    <property type="entry name" value="BRCA2_OB_3"/>
</dbReference>
<dbReference type="GO" id="GO:0003677">
    <property type="term" value="F:DNA binding"/>
    <property type="evidence" value="ECO:0007669"/>
    <property type="project" value="UniProtKB-KW"/>
</dbReference>
<dbReference type="SMART" id="SM01341">
    <property type="entry name" value="Tower"/>
    <property type="match status" value="1"/>
</dbReference>
<dbReference type="InterPro" id="IPR015525">
    <property type="entry name" value="BRCA2"/>
</dbReference>
<organism evidence="8 9">
    <name type="scientific">Trichinella nelsoni</name>
    <dbReference type="NCBI Taxonomy" id="6336"/>
    <lineage>
        <taxon>Eukaryota</taxon>
        <taxon>Metazoa</taxon>
        <taxon>Ecdysozoa</taxon>
        <taxon>Nematoda</taxon>
        <taxon>Enoplea</taxon>
        <taxon>Dorylaimia</taxon>
        <taxon>Trichinellida</taxon>
        <taxon>Trichinellidae</taxon>
        <taxon>Trichinella</taxon>
    </lineage>
</organism>
<feature type="compositionally biased region" description="Polar residues" evidence="6">
    <location>
        <begin position="1229"/>
        <end position="1238"/>
    </location>
</feature>
<evidence type="ECO:0000256" key="4">
    <source>
        <dbReference type="ARBA" id="ARBA00023172"/>
    </source>
</evidence>
<keyword evidence="5" id="KW-0234">DNA repair</keyword>
<reference evidence="8 9" key="1">
    <citation type="submission" date="2015-01" db="EMBL/GenBank/DDBJ databases">
        <title>Evolution of Trichinella species and genotypes.</title>
        <authorList>
            <person name="Korhonen P.K."/>
            <person name="Edoardo P."/>
            <person name="Giuseppe L.R."/>
            <person name="Gasser R.B."/>
        </authorList>
    </citation>
    <scope>NUCLEOTIDE SEQUENCE [LARGE SCALE GENOMIC DNA]</scope>
    <source>
        <strain evidence="8">ISS37</strain>
    </source>
</reference>
<proteinExistence type="predicted"/>
<dbReference type="SUPFAM" id="SSF81878">
    <property type="entry name" value="BRCA2 tower domain"/>
    <property type="match status" value="1"/>
</dbReference>
<dbReference type="Pfam" id="PF21318">
    <property type="entry name" value="BRCA2DBD_OB2"/>
    <property type="match status" value="1"/>
</dbReference>
<dbReference type="InterPro" id="IPR012340">
    <property type="entry name" value="NA-bd_OB-fold"/>
</dbReference>
<dbReference type="InterPro" id="IPR002093">
    <property type="entry name" value="BRCA2_repeat"/>
</dbReference>
<feature type="domain" description="Tower" evidence="7">
    <location>
        <begin position="846"/>
        <end position="887"/>
    </location>
</feature>
<evidence type="ECO:0000256" key="1">
    <source>
        <dbReference type="ARBA" id="ARBA00022737"/>
    </source>
</evidence>
<gene>
    <name evidence="8" type="primary">Brca2</name>
    <name evidence="8" type="ORF">T07_1417</name>
</gene>
<evidence type="ECO:0000256" key="3">
    <source>
        <dbReference type="ARBA" id="ARBA00023125"/>
    </source>
</evidence>
<accession>A0A0V0S7M2</accession>
<name>A0A0V0S7M2_9BILA</name>
<keyword evidence="9" id="KW-1185">Reference proteome</keyword>
<dbReference type="PANTHER" id="PTHR11289">
    <property type="entry name" value="BREAST CANCER TYPE 2 SUSCEPTIBILITY PROTEIN BRCA2"/>
    <property type="match status" value="1"/>
</dbReference>
<dbReference type="Pfam" id="PF09169">
    <property type="entry name" value="BRCA-2_helical"/>
    <property type="match status" value="1"/>
</dbReference>
<evidence type="ECO:0000256" key="6">
    <source>
        <dbReference type="SAM" id="MobiDB-lite"/>
    </source>
</evidence>
<sequence>METDEKVQNSPERIIQNAKIGDVLDDSFDENDPFIFEMIEAASTVATSSGNTECGATGKAALDSSFIGASQIKRKLPSCGSVEFYSESSENKKIRNISPVEELFSDSKNSGDVSFSRCITMDNYQNVANVDNEEKSLECKTLSGFKSASGKDCFVSLKALEKAEHFFDAEDSRFIGVGEVPSGCSKTSDFPSKEEGCTVPAVVNLSVTSAETENEICGFSTAAGKRCTVNSASLAKAKELFNSASAEISSGSSVASAALKDSVENDDDQLNTVKSISSISEIVEENIETEHSLPGFVGFSTASGKKCSYSSEALEKARKLLSSVDTDESIPFSESVSQSCVESTSSTDKMLLSSSPSIDTNMMKISGMAVSKSESSFAKSVTGEKKYVPIRSESSMTKFKPHWNNEKKIKLFDVCQTPSPSGLSSRWRAGRSSTVMRDTPCTRPYVQIFPRGKLNRRFLYRTVQSELENLEVKHIDAADVSDSASSKSSSTKLNQMTIQPSRTTDAGGGKLFKLWKSKSKIPDYSKFRPKPKPQSCLSEDELLAMGVRESTLRVTRKTASEFYFTADYVNSEPNSEIIVADDVIVKVDHQGGISMDEIIRGFCGSSDVDNKLLNDDWIRNHLQWIVLKLASLELQFPTCLAARCLNVDNVLLQLRYRYDRELEHAQRPLLRKILNRDYPATAPMILRVVEFENMDEEVSKLLHRVNTFSLPFFQCITVELTDGWYGINAKLDACLSDLAKSGRIQVGMKLFIINATLHGAEGGCEPLEVSLLFFVIHVYLWTTRFQAPCNVRLALTINGVRRARWWARLGYLRITKTPAFPISSLREGKVVAVKVILCRKYPPVYLEKYADGRSVMRNERCEEQISLRFAEEVDHLMEKMLERVVNDACEFDVDSKGGGSFLSTTSSLEEIYNEDDAEHLLHLYNKCPDPERFQNMITSSQLNSILKYKNRLDEKRAEKLREMLERDMANLKARQQLRTVVPILKLRISDFDALKSGKSYILNIWRPDVDELDARLREGDAYSLYQLHATLSRSASGEIELNSEKNTRIVELNIRSACEQTLIEEKFQHRSVTLLGNLQRSDFQAAYDEVDIVGFVIDIASATDVDTVYLGDQEMNIVALKIPGGLQNFGWEKVLSVGNFIACQNLHYKRLSKARIPQLCATIVTVIKENPKQSNLSCSLTSLKAEVLKRPEFLNEARSAFKALLRGSSTRTSLNTSASSLHLHSSPSVNQQFKSPVV</sequence>
<keyword evidence="4" id="KW-0233">DNA recombination</keyword>
<dbReference type="Pfam" id="PF00634">
    <property type="entry name" value="BRCA2"/>
    <property type="match status" value="1"/>
</dbReference>
<dbReference type="SUPFAM" id="SSF50249">
    <property type="entry name" value="Nucleic acid-binding proteins"/>
    <property type="match status" value="3"/>
</dbReference>
<dbReference type="OrthoDB" id="21095at2759"/>
<dbReference type="EMBL" id="JYDL01000029">
    <property type="protein sequence ID" value="KRX22724.1"/>
    <property type="molecule type" value="Genomic_DNA"/>
</dbReference>
<feature type="region of interest" description="Disordered" evidence="6">
    <location>
        <begin position="1216"/>
        <end position="1238"/>
    </location>
</feature>
<dbReference type="Proteomes" id="UP000054630">
    <property type="component" value="Unassembled WGS sequence"/>
</dbReference>
<dbReference type="InterPro" id="IPR015252">
    <property type="entry name" value="BRCA2_hlx"/>
</dbReference>
<dbReference type="GO" id="GO:0006355">
    <property type="term" value="P:regulation of DNA-templated transcription"/>
    <property type="evidence" value="ECO:0007669"/>
    <property type="project" value="TreeGrafter"/>
</dbReference>
<feature type="compositionally biased region" description="Polar residues" evidence="6">
    <location>
        <begin position="491"/>
        <end position="504"/>
    </location>
</feature>